<accession>A0ABT0ZUN0</accession>
<organism evidence="4 5">
    <name type="scientific">Pseudonocardia humida</name>
    <dbReference type="NCBI Taxonomy" id="2800819"/>
    <lineage>
        <taxon>Bacteria</taxon>
        <taxon>Bacillati</taxon>
        <taxon>Actinomycetota</taxon>
        <taxon>Actinomycetes</taxon>
        <taxon>Pseudonocardiales</taxon>
        <taxon>Pseudonocardiaceae</taxon>
        <taxon>Pseudonocardia</taxon>
    </lineage>
</organism>
<evidence type="ECO:0000256" key="3">
    <source>
        <dbReference type="SAM" id="Phobius"/>
    </source>
</evidence>
<dbReference type="RefSeq" id="WP_252436048.1">
    <property type="nucleotide sequence ID" value="NZ_JAGSOV010000011.1"/>
</dbReference>
<keyword evidence="3" id="KW-0812">Transmembrane</keyword>
<dbReference type="Proteomes" id="UP001165283">
    <property type="component" value="Unassembled WGS sequence"/>
</dbReference>
<dbReference type="Gene3D" id="1.20.120.1760">
    <property type="match status" value="1"/>
</dbReference>
<evidence type="ECO:0000256" key="2">
    <source>
        <dbReference type="RuleBase" id="RU003750"/>
    </source>
</evidence>
<evidence type="ECO:0000313" key="4">
    <source>
        <dbReference type="EMBL" id="MCO1654432.1"/>
    </source>
</evidence>
<dbReference type="InterPro" id="IPR043130">
    <property type="entry name" value="CDP-OH_PTrfase_TM_dom"/>
</dbReference>
<name>A0ABT0ZUN0_9PSEU</name>
<keyword evidence="3" id="KW-1133">Transmembrane helix</keyword>
<sequence>MATRPRRDTRAFDTELLVALAGQVVVLLTLTLTVGVGSAGWLACCVFAAVVGFLLAIGAPARRAAAAGSANRVTLARATLVGGVTALVADQIADEMAGLPDRPVRAVVMLVIASVALALDLADGYVARRTDSVSELGARFDMELDSLLVLVLSVLASRSLGLWVLAIGLARYLFIAAMAIWPQLKGELPFSRARKVVAATQGVVMIAAVAPFVPRPLAAAAVAVALTTLVWSFGRDAVYLLRRRPD</sequence>
<keyword evidence="5" id="KW-1185">Reference proteome</keyword>
<keyword evidence="3" id="KW-0472">Membrane</keyword>
<evidence type="ECO:0000313" key="5">
    <source>
        <dbReference type="Proteomes" id="UP001165283"/>
    </source>
</evidence>
<dbReference type="InterPro" id="IPR048254">
    <property type="entry name" value="CDP_ALCOHOL_P_TRANSF_CS"/>
</dbReference>
<feature type="transmembrane region" description="Helical" evidence="3">
    <location>
        <begin position="73"/>
        <end position="92"/>
    </location>
</feature>
<comment type="similarity">
    <text evidence="2">Belongs to the CDP-alcohol phosphatidyltransferase class-I family.</text>
</comment>
<feature type="transmembrane region" description="Helical" evidence="3">
    <location>
        <begin position="162"/>
        <end position="184"/>
    </location>
</feature>
<dbReference type="PROSITE" id="PS00379">
    <property type="entry name" value="CDP_ALCOHOL_P_TRANSF"/>
    <property type="match status" value="1"/>
</dbReference>
<feature type="transmembrane region" description="Helical" evidence="3">
    <location>
        <begin position="104"/>
        <end position="126"/>
    </location>
</feature>
<evidence type="ECO:0000256" key="1">
    <source>
        <dbReference type="ARBA" id="ARBA00022679"/>
    </source>
</evidence>
<dbReference type="InterPro" id="IPR000462">
    <property type="entry name" value="CDP-OH_P_trans"/>
</dbReference>
<dbReference type="EMBL" id="JAGSOV010000011">
    <property type="protein sequence ID" value="MCO1654432.1"/>
    <property type="molecule type" value="Genomic_DNA"/>
</dbReference>
<reference evidence="4" key="1">
    <citation type="submission" date="2021-04" db="EMBL/GenBank/DDBJ databases">
        <title>Pseudonocardia sp. nov., isolated from sandy soil of mangrove forest.</title>
        <authorList>
            <person name="Zan Z."/>
            <person name="Huang R."/>
            <person name="Liu W."/>
        </authorList>
    </citation>
    <scope>NUCLEOTIDE SEQUENCE</scope>
    <source>
        <strain evidence="4">S2-4</strain>
    </source>
</reference>
<feature type="transmembrane region" description="Helical" evidence="3">
    <location>
        <begin position="12"/>
        <end position="34"/>
    </location>
</feature>
<feature type="transmembrane region" description="Helical" evidence="3">
    <location>
        <begin position="40"/>
        <end position="61"/>
    </location>
</feature>
<protein>
    <submittedName>
        <fullName evidence="4">CDP-alcohol phosphatidyltransferase family protein</fullName>
    </submittedName>
</protein>
<proteinExistence type="inferred from homology"/>
<gene>
    <name evidence="4" type="ORF">KDL28_05125</name>
</gene>
<keyword evidence="1 2" id="KW-0808">Transferase</keyword>
<dbReference type="Pfam" id="PF01066">
    <property type="entry name" value="CDP-OH_P_transf"/>
    <property type="match status" value="1"/>
</dbReference>
<comment type="caution">
    <text evidence="4">The sequence shown here is derived from an EMBL/GenBank/DDBJ whole genome shotgun (WGS) entry which is preliminary data.</text>
</comment>
<feature type="transmembrane region" description="Helical" evidence="3">
    <location>
        <begin position="219"/>
        <end position="241"/>
    </location>
</feature>